<sequence>MLSFKKAFPKLMPSVLPSLTVMRTNPPLCNLPVRHLAYRPKIKLIFDRNGEFDLYHYEKGENMIRLLSRINVGFLCGNSVLLALELASPFFGYWHGVSLCLGISASFLYGGMLHYYSTRIIKNIYLKNDGEHVRVTYFNAFFMQKEKTMKIVDMGYLEPSRIYNLYLAKHKAEEKMYINFTKNMHKHPEYRAMLEKVFSGTNLVFPQATARREFKKR</sequence>
<keyword evidence="3" id="KW-1185">Reference proteome</keyword>
<name>A0AAD2D665_EUPCR</name>
<dbReference type="EMBL" id="CAMPGE010023042">
    <property type="protein sequence ID" value="CAI2381021.1"/>
    <property type="molecule type" value="Genomic_DNA"/>
</dbReference>
<protein>
    <recommendedName>
        <fullName evidence="4">Transmembrane protein 186</fullName>
    </recommendedName>
</protein>
<dbReference type="Pfam" id="PF06979">
    <property type="entry name" value="TMEM70"/>
    <property type="match status" value="1"/>
</dbReference>
<organism evidence="2 3">
    <name type="scientific">Euplotes crassus</name>
    <dbReference type="NCBI Taxonomy" id="5936"/>
    <lineage>
        <taxon>Eukaryota</taxon>
        <taxon>Sar</taxon>
        <taxon>Alveolata</taxon>
        <taxon>Ciliophora</taxon>
        <taxon>Intramacronucleata</taxon>
        <taxon>Spirotrichea</taxon>
        <taxon>Hypotrichia</taxon>
        <taxon>Euplotida</taxon>
        <taxon>Euplotidae</taxon>
        <taxon>Moneuplotes</taxon>
    </lineage>
</organism>
<reference evidence="2" key="1">
    <citation type="submission" date="2023-07" db="EMBL/GenBank/DDBJ databases">
        <authorList>
            <consortium name="AG Swart"/>
            <person name="Singh M."/>
            <person name="Singh A."/>
            <person name="Seah K."/>
            <person name="Emmerich C."/>
        </authorList>
    </citation>
    <scope>NUCLEOTIDE SEQUENCE</scope>
    <source>
        <strain evidence="2">DP1</strain>
    </source>
</reference>
<dbReference type="AlphaFoldDB" id="A0AAD2D665"/>
<dbReference type="Proteomes" id="UP001295684">
    <property type="component" value="Unassembled WGS sequence"/>
</dbReference>
<feature type="transmembrane region" description="Helical" evidence="1">
    <location>
        <begin position="93"/>
        <end position="116"/>
    </location>
</feature>
<comment type="caution">
    <text evidence="2">The sequence shown here is derived from an EMBL/GenBank/DDBJ whole genome shotgun (WGS) entry which is preliminary data.</text>
</comment>
<accession>A0AAD2D665</accession>
<evidence type="ECO:0000256" key="1">
    <source>
        <dbReference type="SAM" id="Phobius"/>
    </source>
</evidence>
<keyword evidence="1" id="KW-0812">Transmembrane</keyword>
<keyword evidence="1" id="KW-0472">Membrane</keyword>
<evidence type="ECO:0000313" key="3">
    <source>
        <dbReference type="Proteomes" id="UP001295684"/>
    </source>
</evidence>
<proteinExistence type="predicted"/>
<gene>
    <name evidence="2" type="ORF">ECRASSUSDP1_LOCUS22465</name>
</gene>
<dbReference type="InterPro" id="IPR045325">
    <property type="entry name" value="TMEM70/TMEM186/TMEM223"/>
</dbReference>
<keyword evidence="1" id="KW-1133">Transmembrane helix</keyword>
<evidence type="ECO:0000313" key="2">
    <source>
        <dbReference type="EMBL" id="CAI2381021.1"/>
    </source>
</evidence>
<evidence type="ECO:0008006" key="4">
    <source>
        <dbReference type="Google" id="ProtNLM"/>
    </source>
</evidence>